<dbReference type="Pfam" id="PF13173">
    <property type="entry name" value="AAA_14"/>
    <property type="match status" value="1"/>
</dbReference>
<sequence>MEILSLTNPWWFSDNWERDDPQLREWKGQKYKWIPGWIKEISVTPFSLNFIVGPRQVGKTTGIKLLIRELINSGFEPRNVTYVNCDLLVDSAELRRILLAIKDREGILILDEVTSVEGWWKVVKGLIDSGILRKFSVIVSGSSTFRLLKYSESFIGRRGKGKDVEVLPLSFPEFHRITGKDFQDYLTLGGFPRSINGDERFSEELILSLDREIARIERSPKIMRAIIHEILRKAPSPLSFSALGKDTGLNHVTAREYAELLEDMFILKIVYHREGSRINFKKEKKFFLRDTAIARAFAMLYGVDVKEEALYEWVVQEHMYRVFGEIYYYKNSYEVDAIADSLKVGVKSGRAHRRYPRGVIVLEKDEIPEFLIKLEKIREGQGPPLP</sequence>
<dbReference type="RefSeq" id="WP_068322058.1">
    <property type="nucleotide sequence ID" value="NZ_CP010835.1"/>
</dbReference>
<dbReference type="KEGG" id="pyc:TQ32_05505"/>
<dbReference type="Proteomes" id="UP000070587">
    <property type="component" value="Chromosome"/>
</dbReference>
<dbReference type="GeneID" id="28491270"/>
<dbReference type="InterPro" id="IPR027417">
    <property type="entry name" value="P-loop_NTPase"/>
</dbReference>
<dbReference type="AlphaFoldDB" id="A0A127B9F2"/>
<dbReference type="SUPFAM" id="SSF52540">
    <property type="entry name" value="P-loop containing nucleoside triphosphate hydrolases"/>
    <property type="match status" value="1"/>
</dbReference>
<evidence type="ECO:0000313" key="3">
    <source>
        <dbReference type="Proteomes" id="UP000070587"/>
    </source>
</evidence>
<dbReference type="PANTHER" id="PTHR33295">
    <property type="entry name" value="ATPASE"/>
    <property type="match status" value="1"/>
</dbReference>
<name>A0A127B9F2_9EURY</name>
<dbReference type="InterPro" id="IPR003593">
    <property type="entry name" value="AAA+_ATPase"/>
</dbReference>
<dbReference type="SMART" id="SM00382">
    <property type="entry name" value="AAA"/>
    <property type="match status" value="1"/>
</dbReference>
<dbReference type="Pfam" id="PF13635">
    <property type="entry name" value="DUF4143"/>
    <property type="match status" value="1"/>
</dbReference>
<evidence type="ECO:0000313" key="2">
    <source>
        <dbReference type="EMBL" id="AMM53993.1"/>
    </source>
</evidence>
<proteinExistence type="predicted"/>
<gene>
    <name evidence="2" type="ORF">TQ32_05505</name>
</gene>
<dbReference type="EMBL" id="CP010835">
    <property type="protein sequence ID" value="AMM53993.1"/>
    <property type="molecule type" value="Genomic_DNA"/>
</dbReference>
<dbReference type="PATRIC" id="fig|1609559.3.peg.1148"/>
<dbReference type="InterPro" id="IPR025420">
    <property type="entry name" value="DUF4143"/>
</dbReference>
<dbReference type="InterPro" id="IPR041682">
    <property type="entry name" value="AAA_14"/>
</dbReference>
<organism evidence="2 3">
    <name type="scientific">Pyrococcus kukulkanii</name>
    <dbReference type="NCBI Taxonomy" id="1609559"/>
    <lineage>
        <taxon>Archaea</taxon>
        <taxon>Methanobacteriati</taxon>
        <taxon>Methanobacteriota</taxon>
        <taxon>Thermococci</taxon>
        <taxon>Thermococcales</taxon>
        <taxon>Thermococcaceae</taxon>
        <taxon>Pyrococcus</taxon>
    </lineage>
</organism>
<dbReference type="STRING" id="1609559.TQ32_05505"/>
<evidence type="ECO:0000259" key="1">
    <source>
        <dbReference type="SMART" id="SM00382"/>
    </source>
</evidence>
<reference evidence="2 3" key="2">
    <citation type="journal article" date="2016" name="Int. J. Syst. Evol. Microbiol.">
        <title>Pyrococcus kukulkanii sp. nov., a hyperthermophilic, piezophilic archaeon isolated from a deep-sea hydrothermal vent.</title>
        <authorList>
            <person name="Callac N."/>
            <person name="Oger P."/>
            <person name="Lesongeur F."/>
            <person name="Rattray J.E."/>
            <person name="Vannier P."/>
            <person name="Michoud G."/>
            <person name="Beauverger M."/>
            <person name="Gayet N."/>
            <person name="Rouxel O."/>
            <person name="Jebbar M."/>
            <person name="Godfroy A."/>
        </authorList>
    </citation>
    <scope>NUCLEOTIDE SEQUENCE [LARGE SCALE GENOMIC DNA]</scope>
    <source>
        <strain evidence="2 3">NCB100</strain>
    </source>
</reference>
<dbReference type="PANTHER" id="PTHR33295:SF18">
    <property type="entry name" value="AAA+ ATPASE DOMAIN-CONTAINING PROTEIN"/>
    <property type="match status" value="1"/>
</dbReference>
<accession>A0A127B9F2</accession>
<dbReference type="OrthoDB" id="371918at2157"/>
<protein>
    <recommendedName>
        <fullName evidence="1">AAA+ ATPase domain-containing protein</fullName>
    </recommendedName>
</protein>
<feature type="domain" description="AAA+ ATPase" evidence="1">
    <location>
        <begin position="45"/>
        <end position="232"/>
    </location>
</feature>
<reference evidence="3" key="1">
    <citation type="submission" date="2015-02" db="EMBL/GenBank/DDBJ databases">
        <title>Pyrococcus kukulkanii sp. nov., a novel hyperthermophilic archaeon isolated from a deep-sea hydrothermal vent at the Guaymas Basin.</title>
        <authorList>
            <person name="Oger P.M."/>
            <person name="Callac N."/>
            <person name="Jebbar M."/>
            <person name="Godfroy A."/>
        </authorList>
    </citation>
    <scope>NUCLEOTIDE SEQUENCE [LARGE SCALE GENOMIC DNA]</scope>
    <source>
        <strain evidence="3">NCB100</strain>
    </source>
</reference>